<keyword evidence="10" id="KW-1185">Reference proteome</keyword>
<dbReference type="Pfam" id="PF02368">
    <property type="entry name" value="Big_2"/>
    <property type="match status" value="1"/>
</dbReference>
<dbReference type="InterPro" id="IPR050727">
    <property type="entry name" value="GH43_arabinanases"/>
</dbReference>
<dbReference type="SUPFAM" id="SSF49373">
    <property type="entry name" value="Invasin/intimin cell-adhesion fragments"/>
    <property type="match status" value="1"/>
</dbReference>
<protein>
    <submittedName>
        <fullName evidence="9">Uncharacterized protein</fullName>
    </submittedName>
</protein>
<evidence type="ECO:0000256" key="2">
    <source>
        <dbReference type="ARBA" id="ARBA00009865"/>
    </source>
</evidence>
<keyword evidence="6" id="KW-0326">Glycosidase</keyword>
<dbReference type="RefSeq" id="WP_162274460.1">
    <property type="nucleotide sequence ID" value="NZ_CP019605.1"/>
</dbReference>
<dbReference type="SUPFAM" id="SSF75005">
    <property type="entry name" value="Arabinanase/levansucrase/invertase"/>
    <property type="match status" value="1"/>
</dbReference>
<dbReference type="SMART" id="SM00635">
    <property type="entry name" value="BID_2"/>
    <property type="match status" value="1"/>
</dbReference>
<evidence type="ECO:0000256" key="8">
    <source>
        <dbReference type="SAM" id="SignalP"/>
    </source>
</evidence>
<evidence type="ECO:0000256" key="3">
    <source>
        <dbReference type="ARBA" id="ARBA00022729"/>
    </source>
</evidence>
<accession>A0A1Q2CBY8</accession>
<evidence type="ECO:0000313" key="9">
    <source>
        <dbReference type="EMBL" id="AQP43624.1"/>
    </source>
</evidence>
<dbReference type="InterPro" id="IPR006710">
    <property type="entry name" value="Glyco_hydro_43"/>
</dbReference>
<dbReference type="PANTHER" id="PTHR43301:SF3">
    <property type="entry name" value="ARABINAN ENDO-1,5-ALPHA-L-ARABINOSIDASE A-RELATED"/>
    <property type="match status" value="1"/>
</dbReference>
<proteinExistence type="inferred from homology"/>
<keyword evidence="4" id="KW-0378">Hydrolase</keyword>
<dbReference type="SUPFAM" id="SSF49899">
    <property type="entry name" value="Concanavalin A-like lectins/glucanases"/>
    <property type="match status" value="2"/>
</dbReference>
<organism evidence="9 10">
    <name type="scientific">Tessaracoccus flavus</name>
    <dbReference type="NCBI Taxonomy" id="1610493"/>
    <lineage>
        <taxon>Bacteria</taxon>
        <taxon>Bacillati</taxon>
        <taxon>Actinomycetota</taxon>
        <taxon>Actinomycetes</taxon>
        <taxon>Propionibacteriales</taxon>
        <taxon>Propionibacteriaceae</taxon>
        <taxon>Tessaracoccus</taxon>
    </lineage>
</organism>
<evidence type="ECO:0000256" key="6">
    <source>
        <dbReference type="ARBA" id="ARBA00023295"/>
    </source>
</evidence>
<evidence type="ECO:0000256" key="5">
    <source>
        <dbReference type="ARBA" id="ARBA00023157"/>
    </source>
</evidence>
<dbReference type="KEGG" id="tfl:RPIT_01325"/>
<evidence type="ECO:0000256" key="7">
    <source>
        <dbReference type="SAM" id="MobiDB-lite"/>
    </source>
</evidence>
<dbReference type="InterPro" id="IPR013320">
    <property type="entry name" value="ConA-like_dom_sf"/>
</dbReference>
<name>A0A1Q2CBY8_9ACTN</name>
<keyword evidence="5" id="KW-1015">Disulfide bond</keyword>
<dbReference type="PANTHER" id="PTHR43301">
    <property type="entry name" value="ARABINAN ENDO-1,5-ALPHA-L-ARABINOSIDASE"/>
    <property type="match status" value="1"/>
</dbReference>
<reference evidence="9 10" key="1">
    <citation type="journal article" date="2016" name="Int. J. Syst. Evol. Microbiol.">
        <title>Tessaracoccus flavus sp. nov., isolated from the drainage system of a lindane-producing factory.</title>
        <authorList>
            <person name="Kumari R."/>
            <person name="Singh P."/>
            <person name="Schumann P."/>
            <person name="Lal R."/>
        </authorList>
    </citation>
    <scope>NUCLEOTIDE SEQUENCE [LARGE SCALE GENOMIC DNA]</scope>
    <source>
        <strain evidence="9 10">RP1T</strain>
    </source>
</reference>
<dbReference type="Pfam" id="PF07532">
    <property type="entry name" value="Big_4"/>
    <property type="match status" value="1"/>
</dbReference>
<feature type="chain" id="PRO_5043814409" evidence="8">
    <location>
        <begin position="24"/>
        <end position="1377"/>
    </location>
</feature>
<dbReference type="Gene3D" id="2.115.10.20">
    <property type="entry name" value="Glycosyl hydrolase domain, family 43"/>
    <property type="match status" value="1"/>
</dbReference>
<dbReference type="Gene3D" id="2.60.40.1080">
    <property type="match status" value="1"/>
</dbReference>
<dbReference type="InterPro" id="IPR003343">
    <property type="entry name" value="Big_2"/>
</dbReference>
<dbReference type="InterPro" id="IPR046780">
    <property type="entry name" value="aBig_2"/>
</dbReference>
<dbReference type="EMBL" id="CP019605">
    <property type="protein sequence ID" value="AQP43624.1"/>
    <property type="molecule type" value="Genomic_DNA"/>
</dbReference>
<feature type="signal peptide" evidence="8">
    <location>
        <begin position="1"/>
        <end position="23"/>
    </location>
</feature>
<sequence>MTITRTRRAAAVLLSAALGLAMAVSPGQQATAAPPTDGLALHYPLQTDTGTVVTDASGNDRHGTLVGGGAAEGDAGLRFTGTNYVTMPDDLITGLSAVSVSVEVLVDPTLSANSNYFFYNLGNRIDPGAAQSDQHGYLFASDSANLLKARISDQRWEREQDARRAGSLPRAEWHNVTFTFDGPTIVLYLDGEEVGRRSDATLLPSDIGLDPAGETNYNALARSAYINDVMFKGRLRDFRLYTRALTASEVGEINAFNARDSLDADVAALNLGDTSQIDSDLTLPQKGQFGASISWSSSDPAVVSESGEVTPPAEVPASVSLTATLVGRDGVSATKAFAVTVLPQLSAQERAQRALADIVVHNADDARGNLTLPTIAGAEDTPISWSSSAPAVVSDTGEVTRGADDASVVLTATATVNGATATKEFVISVPAAAAPLDYEGYLFTYFVGEGTANGEQIYFGLSEGNDPLHYMDLADNQPVLTSTLGEEGLRDPFIIRSPEGDKFYQIATDLRIYDGRGWDAAQRSGSKSIMVWESTDLVNWTDQRLVQVSPDTAGNTWAPEAFYDESIGAYVVFWASKLYAEDDPDHTGNTYNRMMYATTRDFHTFTPAQVWIDPGYSVIDSTVIKEGDTYYRFTKDERGRNAENPCGKYIVGESSTELRSTDWTFIDECIGQGQINAGEGPTIFKDNEADKWYMFIDEFGGRGYVPFETTNLDGDRTEWTIPDSYDMPSRPRHGTVLPITQEEWSRVLEHHQPDAAVVEIEPFAQTVQVGQAPILPGVVSVQYADGSSGMAAVTWDPVPAASYAAAGSFTVEGRVPIAPGLRATAAITVQTGPVKAESLTVDPASVIVKPGNTRTVSVSILPATTADTTVTWTSADPRIARVAADGTITALTVGTTTVTASVAGADGPVSADVTVVVATDITDGLVLRYEFEGDDESVIDDVSGHDNDGAVTAGAPRVPGVNGEALSLSGTTRNYVTLPAGLLGSDALTVTTYLNWAGGSTDPWTFTLGSGQLRHLFHAASHWSGGSAAGVTLNEWRAEERATASADLSSNQWHHVAVSLGGGQLSYYVDGALVGSVATETTPADIDDPTDLISGYIGRSMYAADPYFTGLVDDFRVYDRALSAPEVATLVEQEQEIYIGGTVTATITQATESDPATLTLSGQADGTTVEYRLPGGEWETYSGPVELAEGSYLVQWRATGSNGVVSEVWEEMVSVDASPTPTPTPTPSPTPTPEPPLHVDVYSTPGFHNVNGRMWYTECEPYSQTTRCRTEIWSTTVHRVDGRFVQVTGWHFNNLTYLPRMTREQWSANPLGVPGEWTSQGRSWRTECDTPATGQNGCRSYIWTSYVGSTLASDGRWVHSVKEGWVFNNIVRFRATG</sequence>
<evidence type="ECO:0000256" key="1">
    <source>
        <dbReference type="ARBA" id="ARBA00004834"/>
    </source>
</evidence>
<dbReference type="Proteomes" id="UP000188324">
    <property type="component" value="Chromosome"/>
</dbReference>
<evidence type="ECO:0000313" key="10">
    <source>
        <dbReference type="Proteomes" id="UP000188324"/>
    </source>
</evidence>
<gene>
    <name evidence="9" type="ORF">RPIT_01325</name>
</gene>
<feature type="region of interest" description="Disordered" evidence="7">
    <location>
        <begin position="1216"/>
        <end position="1237"/>
    </location>
</feature>
<evidence type="ECO:0000256" key="4">
    <source>
        <dbReference type="ARBA" id="ARBA00022801"/>
    </source>
</evidence>
<keyword evidence="3 8" id="KW-0732">Signal</keyword>
<dbReference type="CDD" id="cd08983">
    <property type="entry name" value="GH43_Bt3655-like"/>
    <property type="match status" value="1"/>
</dbReference>
<dbReference type="InterPro" id="IPR008964">
    <property type="entry name" value="Invasin/intimin_cell_adhesion"/>
</dbReference>
<dbReference type="SMART" id="SM00560">
    <property type="entry name" value="LamGL"/>
    <property type="match status" value="2"/>
</dbReference>
<dbReference type="Gene3D" id="2.60.120.200">
    <property type="match status" value="2"/>
</dbReference>
<dbReference type="STRING" id="1610493.RPIT_01325"/>
<dbReference type="InterPro" id="IPR006558">
    <property type="entry name" value="LamG-like"/>
</dbReference>
<dbReference type="InterPro" id="IPR011081">
    <property type="entry name" value="Big_4"/>
</dbReference>
<dbReference type="GO" id="GO:0004553">
    <property type="term" value="F:hydrolase activity, hydrolyzing O-glycosyl compounds"/>
    <property type="evidence" value="ECO:0007669"/>
    <property type="project" value="InterPro"/>
</dbReference>
<feature type="compositionally biased region" description="Pro residues" evidence="7">
    <location>
        <begin position="1220"/>
        <end position="1236"/>
    </location>
</feature>
<comment type="similarity">
    <text evidence="2">Belongs to the glycosyl hydrolase 43 family.</text>
</comment>
<comment type="pathway">
    <text evidence="1">Glycan metabolism; L-arabinan degradation.</text>
</comment>
<dbReference type="InterPro" id="IPR023296">
    <property type="entry name" value="Glyco_hydro_beta-prop_sf"/>
</dbReference>
<dbReference type="GO" id="GO:0005975">
    <property type="term" value="P:carbohydrate metabolic process"/>
    <property type="evidence" value="ECO:0007669"/>
    <property type="project" value="InterPro"/>
</dbReference>
<dbReference type="Pfam" id="PF13385">
    <property type="entry name" value="Laminin_G_3"/>
    <property type="match status" value="2"/>
</dbReference>
<dbReference type="Pfam" id="PF04616">
    <property type="entry name" value="Glyco_hydro_43"/>
    <property type="match status" value="1"/>
</dbReference>
<dbReference type="Pfam" id="PF20578">
    <property type="entry name" value="aBig_2"/>
    <property type="match status" value="2"/>
</dbReference>